<proteinExistence type="predicted"/>
<dbReference type="HOGENOM" id="CLU_1776621_0_0_2"/>
<evidence type="ECO:0000313" key="2">
    <source>
        <dbReference type="Proteomes" id="UP000001941"/>
    </source>
</evidence>
<dbReference type="AlphaFoldDB" id="Q2FST4"/>
<evidence type="ECO:0000313" key="1">
    <source>
        <dbReference type="EMBL" id="ABD42338.1"/>
    </source>
</evidence>
<dbReference type="Proteomes" id="UP000001941">
    <property type="component" value="Chromosome"/>
</dbReference>
<dbReference type="KEGG" id="mhu:Mhun_2641"/>
<sequence>MNEEKLIISAQELKQPSEEATKIFYDKIDTIAEELNRIMLGRPDIDRLIGLKNREMMENNSRNYLRFMGAIFHSYDPIVLVQTSLWAFRAYRAHGFYIEYWPANLDTTVQILKKELPEKVYKEIYPFFEWLIVNIPAFVIITDTMLKEESKPYEYI</sequence>
<name>Q2FST4_METHJ</name>
<dbReference type="RefSeq" id="WP_011449595.1">
    <property type="nucleotide sequence ID" value="NC_007796.1"/>
</dbReference>
<reference evidence="2" key="1">
    <citation type="journal article" date="2016" name="Stand. Genomic Sci.">
        <title>Complete genome sequence of Methanospirillum hungatei type strain JF1.</title>
        <authorList>
            <person name="Gunsalus R.P."/>
            <person name="Cook L.E."/>
            <person name="Crable B."/>
            <person name="Rohlin L."/>
            <person name="McDonald E."/>
            <person name="Mouttaki H."/>
            <person name="Sieber J.R."/>
            <person name="Poweleit N."/>
            <person name="Zhou H."/>
            <person name="Lapidus A.L."/>
            <person name="Daligault H.E."/>
            <person name="Land M."/>
            <person name="Gilna P."/>
            <person name="Ivanova N."/>
            <person name="Kyrpides N."/>
            <person name="Culley D.E."/>
            <person name="McInerney M.J."/>
        </authorList>
    </citation>
    <scope>NUCLEOTIDE SEQUENCE [LARGE SCALE GENOMIC DNA]</scope>
    <source>
        <strain evidence="2">ATCC 27890 / DSM 864 / NBRC 100397 / JF-1</strain>
    </source>
</reference>
<gene>
    <name evidence="1" type="ordered locus">Mhun_2641</name>
</gene>
<dbReference type="STRING" id="323259.Mhun_2641"/>
<protein>
    <submittedName>
        <fullName evidence="1">Uncharacterized protein</fullName>
    </submittedName>
</protein>
<dbReference type="EnsemblBacteria" id="ABD42338">
    <property type="protein sequence ID" value="ABD42338"/>
    <property type="gene ID" value="Mhun_2641"/>
</dbReference>
<keyword evidence="2" id="KW-1185">Reference proteome</keyword>
<dbReference type="GeneID" id="3924153"/>
<dbReference type="InParanoid" id="Q2FST4"/>
<dbReference type="OrthoDB" id="115668at2157"/>
<dbReference type="EMBL" id="CP000254">
    <property type="protein sequence ID" value="ABD42338.1"/>
    <property type="molecule type" value="Genomic_DNA"/>
</dbReference>
<accession>Q2FST4</accession>
<organism evidence="1 2">
    <name type="scientific">Methanospirillum hungatei JF-1 (strain ATCC 27890 / DSM 864 / NBRC 100397 / JF-1)</name>
    <dbReference type="NCBI Taxonomy" id="323259"/>
    <lineage>
        <taxon>Archaea</taxon>
        <taxon>Methanobacteriati</taxon>
        <taxon>Methanobacteriota</taxon>
        <taxon>Stenosarchaea group</taxon>
        <taxon>Methanomicrobia</taxon>
        <taxon>Methanomicrobiales</taxon>
        <taxon>Methanospirillaceae</taxon>
        <taxon>Methanospirillum</taxon>
    </lineage>
</organism>